<name>A0A087E9C7_9BIFI</name>
<dbReference type="Proteomes" id="UP000029003">
    <property type="component" value="Unassembled WGS sequence"/>
</dbReference>
<comment type="caution">
    <text evidence="3">The sequence shown here is derived from an EMBL/GenBank/DDBJ whole genome shotgun (WGS) entry which is preliminary data.</text>
</comment>
<keyword evidence="2" id="KW-0472">Membrane</keyword>
<keyword evidence="2" id="KW-1133">Transmembrane helix</keyword>
<feature type="compositionally biased region" description="Polar residues" evidence="1">
    <location>
        <begin position="9"/>
        <end position="33"/>
    </location>
</feature>
<feature type="compositionally biased region" description="Polar residues" evidence="1">
    <location>
        <begin position="69"/>
        <end position="83"/>
    </location>
</feature>
<feature type="transmembrane region" description="Helical" evidence="2">
    <location>
        <begin position="179"/>
        <end position="203"/>
    </location>
</feature>
<sequence>MSEADCPGQTASEPQQTTGESAGSAQSAQTSRSGAPEYGAMRSQFPADYNPYQFGRDDDDSGKNKRQDANSSPAGQQGGNTQPAMPWAGAPQQGQWPGSNQPQGPSQQYPSGQYTQPGPQNPNQPYGPYPYRPQGVWPQQGRNGTPLPGQPGYQPRYFNGIDVNDPASNPLYGRWDSSAIVSFVFALMGLPILPAILGAVSIWRDKTFHMKGRGFAIAAVIIDVIITVVWVWMLVKGITSADLYQMIGNQLYGGGSGSGTDSLSA</sequence>
<protein>
    <recommendedName>
        <fullName evidence="5">DUF4190 domain-containing protein</fullName>
    </recommendedName>
</protein>
<dbReference type="EMBL" id="JGZT01000002">
    <property type="protein sequence ID" value="KFJ04378.1"/>
    <property type="molecule type" value="Genomic_DNA"/>
</dbReference>
<reference evidence="3 4" key="1">
    <citation type="submission" date="2014-03" db="EMBL/GenBank/DDBJ databases">
        <title>Genomics of Bifidobacteria.</title>
        <authorList>
            <person name="Ventura M."/>
            <person name="Milani C."/>
            <person name="Lugli G.A."/>
        </authorList>
    </citation>
    <scope>NUCLEOTIDE SEQUENCE [LARGE SCALE GENOMIC DNA]</scope>
    <source>
        <strain evidence="3 4">LMG 21395</strain>
    </source>
</reference>
<proteinExistence type="predicted"/>
<evidence type="ECO:0000313" key="4">
    <source>
        <dbReference type="Proteomes" id="UP000029003"/>
    </source>
</evidence>
<evidence type="ECO:0000256" key="1">
    <source>
        <dbReference type="SAM" id="MobiDB-lite"/>
    </source>
</evidence>
<dbReference type="AlphaFoldDB" id="A0A087E9C7"/>
<evidence type="ECO:0008006" key="5">
    <source>
        <dbReference type="Google" id="ProtNLM"/>
    </source>
</evidence>
<evidence type="ECO:0000313" key="3">
    <source>
        <dbReference type="EMBL" id="KFJ04378.1"/>
    </source>
</evidence>
<evidence type="ECO:0000256" key="2">
    <source>
        <dbReference type="SAM" id="Phobius"/>
    </source>
</evidence>
<accession>A0A087E9C7</accession>
<organism evidence="3 4">
    <name type="scientific">Bifidobacterium thermacidophilum subsp. thermacidophilum</name>
    <dbReference type="NCBI Taxonomy" id="79262"/>
    <lineage>
        <taxon>Bacteria</taxon>
        <taxon>Bacillati</taxon>
        <taxon>Actinomycetota</taxon>
        <taxon>Actinomycetes</taxon>
        <taxon>Bifidobacteriales</taxon>
        <taxon>Bifidobacteriaceae</taxon>
        <taxon>Bifidobacterium</taxon>
    </lineage>
</organism>
<feature type="compositionally biased region" description="Low complexity" evidence="1">
    <location>
        <begin position="91"/>
        <end position="118"/>
    </location>
</feature>
<gene>
    <name evidence="3" type="ORF">THER5_1749</name>
</gene>
<keyword evidence="2" id="KW-0812">Transmembrane</keyword>
<feature type="transmembrane region" description="Helical" evidence="2">
    <location>
        <begin position="215"/>
        <end position="235"/>
    </location>
</feature>
<feature type="compositionally biased region" description="Pro residues" evidence="1">
    <location>
        <begin position="119"/>
        <end position="131"/>
    </location>
</feature>
<feature type="region of interest" description="Disordered" evidence="1">
    <location>
        <begin position="1"/>
        <end position="154"/>
    </location>
</feature>
<dbReference type="RefSeq" id="WP_029577045.1">
    <property type="nucleotide sequence ID" value="NZ_JGZT01000002.1"/>
</dbReference>